<evidence type="ECO:0008006" key="5">
    <source>
        <dbReference type="Google" id="ProtNLM"/>
    </source>
</evidence>
<feature type="signal peptide" evidence="1">
    <location>
        <begin position="1"/>
        <end position="30"/>
    </location>
</feature>
<dbReference type="OMA" id="CMIVSAD"/>
<reference evidence="4" key="2">
    <citation type="submission" date="2010-05" db="EMBL/GenBank/DDBJ databases">
        <title>The genome sequence of Magnaporthe poae strain ATCC 64411.</title>
        <authorList>
            <person name="Ma L.-J."/>
            <person name="Dead R."/>
            <person name="Young S."/>
            <person name="Zeng Q."/>
            <person name="Koehrsen M."/>
            <person name="Alvarado L."/>
            <person name="Berlin A."/>
            <person name="Chapman S.B."/>
            <person name="Chen Z."/>
            <person name="Freedman E."/>
            <person name="Gellesch M."/>
            <person name="Goldberg J."/>
            <person name="Griggs A."/>
            <person name="Gujja S."/>
            <person name="Heilman E.R."/>
            <person name="Heiman D."/>
            <person name="Hepburn T."/>
            <person name="Howarth C."/>
            <person name="Jen D."/>
            <person name="Larson L."/>
            <person name="Mehta T."/>
            <person name="Neiman D."/>
            <person name="Pearson M."/>
            <person name="Roberts A."/>
            <person name="Saif S."/>
            <person name="Shea T."/>
            <person name="Shenoy N."/>
            <person name="Sisk P."/>
            <person name="Stolte C."/>
            <person name="Sykes S."/>
            <person name="Walk T."/>
            <person name="White J."/>
            <person name="Yandava C."/>
            <person name="Haas B."/>
            <person name="Nusbaum C."/>
            <person name="Birren B."/>
        </authorList>
    </citation>
    <scope>NUCLEOTIDE SEQUENCE [LARGE SCALE GENOMIC DNA]</scope>
    <source>
        <strain evidence="4">ATCC 64411 / 73-15</strain>
    </source>
</reference>
<dbReference type="EnsemblFungi" id="MAPG_01827T0">
    <property type="protein sequence ID" value="MAPG_01827T0"/>
    <property type="gene ID" value="MAPG_01827"/>
</dbReference>
<dbReference type="Proteomes" id="UP000011715">
    <property type="component" value="Unassembled WGS sequence"/>
</dbReference>
<dbReference type="AlphaFoldDB" id="A0A0C4DPQ6"/>
<reference evidence="2" key="1">
    <citation type="submission" date="2010-05" db="EMBL/GenBank/DDBJ databases">
        <title>The Genome Sequence of Magnaporthe poae strain ATCC 64411.</title>
        <authorList>
            <consortium name="The Broad Institute Genome Sequencing Platform"/>
            <consortium name="Broad Institute Genome Sequencing Center for Infectious Disease"/>
            <person name="Ma L.-J."/>
            <person name="Dead R."/>
            <person name="Young S."/>
            <person name="Zeng Q."/>
            <person name="Koehrsen M."/>
            <person name="Alvarado L."/>
            <person name="Berlin A."/>
            <person name="Chapman S.B."/>
            <person name="Chen Z."/>
            <person name="Freedman E."/>
            <person name="Gellesch M."/>
            <person name="Goldberg J."/>
            <person name="Griggs A."/>
            <person name="Gujja S."/>
            <person name="Heilman E.R."/>
            <person name="Heiman D."/>
            <person name="Hepburn T."/>
            <person name="Howarth C."/>
            <person name="Jen D."/>
            <person name="Larson L."/>
            <person name="Mehta T."/>
            <person name="Neiman D."/>
            <person name="Pearson M."/>
            <person name="Roberts A."/>
            <person name="Saif S."/>
            <person name="Shea T."/>
            <person name="Shenoy N."/>
            <person name="Sisk P."/>
            <person name="Stolte C."/>
            <person name="Sykes S."/>
            <person name="Walk T."/>
            <person name="White J."/>
            <person name="Yandava C."/>
            <person name="Haas B."/>
            <person name="Nusbaum C."/>
            <person name="Birren B."/>
        </authorList>
    </citation>
    <scope>NUCLEOTIDE SEQUENCE</scope>
    <source>
        <strain evidence="2">ATCC 64411</strain>
    </source>
</reference>
<evidence type="ECO:0000313" key="2">
    <source>
        <dbReference type="EMBL" id="KLU82758.1"/>
    </source>
</evidence>
<evidence type="ECO:0000313" key="3">
    <source>
        <dbReference type="EnsemblFungi" id="MAPG_01827T0"/>
    </source>
</evidence>
<dbReference type="eggNOG" id="ENOG502S6HE">
    <property type="taxonomic scope" value="Eukaryota"/>
</dbReference>
<feature type="chain" id="PRO_5009385193" description="Small secreted protein" evidence="1">
    <location>
        <begin position="31"/>
        <end position="199"/>
    </location>
</feature>
<dbReference type="OrthoDB" id="3223416at2759"/>
<protein>
    <recommendedName>
        <fullName evidence="5">Small secreted protein</fullName>
    </recommendedName>
</protein>
<proteinExistence type="predicted"/>
<evidence type="ECO:0000256" key="1">
    <source>
        <dbReference type="SAM" id="SignalP"/>
    </source>
</evidence>
<keyword evidence="4" id="KW-1185">Reference proteome</keyword>
<reference evidence="3" key="4">
    <citation type="journal article" date="2015" name="G3 (Bethesda)">
        <title>Genome sequences of three phytopathogenic species of the Magnaporthaceae family of fungi.</title>
        <authorList>
            <person name="Okagaki L.H."/>
            <person name="Nunes C.C."/>
            <person name="Sailsbery J."/>
            <person name="Clay B."/>
            <person name="Brown D."/>
            <person name="John T."/>
            <person name="Oh Y."/>
            <person name="Young N."/>
            <person name="Fitzgerald M."/>
            <person name="Haas B.J."/>
            <person name="Zeng Q."/>
            <person name="Young S."/>
            <person name="Adiconis X."/>
            <person name="Fan L."/>
            <person name="Levin J.Z."/>
            <person name="Mitchell T.K."/>
            <person name="Okubara P.A."/>
            <person name="Farman M.L."/>
            <person name="Kohn L.M."/>
            <person name="Birren B."/>
            <person name="Ma L.-J."/>
            <person name="Dean R.A."/>
        </authorList>
    </citation>
    <scope>NUCLEOTIDE SEQUENCE</scope>
    <source>
        <strain evidence="3">ATCC 64411 / 73-15</strain>
    </source>
</reference>
<reference evidence="2" key="3">
    <citation type="submission" date="2011-03" db="EMBL/GenBank/DDBJ databases">
        <title>Annotation of Magnaporthe poae ATCC 64411.</title>
        <authorList>
            <person name="Ma L.-J."/>
            <person name="Dead R."/>
            <person name="Young S.K."/>
            <person name="Zeng Q."/>
            <person name="Gargeya S."/>
            <person name="Fitzgerald M."/>
            <person name="Haas B."/>
            <person name="Abouelleil A."/>
            <person name="Alvarado L."/>
            <person name="Arachchi H.M."/>
            <person name="Berlin A."/>
            <person name="Brown A."/>
            <person name="Chapman S.B."/>
            <person name="Chen Z."/>
            <person name="Dunbar C."/>
            <person name="Freedman E."/>
            <person name="Gearin G."/>
            <person name="Gellesch M."/>
            <person name="Goldberg J."/>
            <person name="Griggs A."/>
            <person name="Gujja S."/>
            <person name="Heiman D."/>
            <person name="Howarth C."/>
            <person name="Larson L."/>
            <person name="Lui A."/>
            <person name="MacDonald P.J.P."/>
            <person name="Mehta T."/>
            <person name="Montmayeur A."/>
            <person name="Murphy C."/>
            <person name="Neiman D."/>
            <person name="Pearson M."/>
            <person name="Priest M."/>
            <person name="Roberts A."/>
            <person name="Saif S."/>
            <person name="Shea T."/>
            <person name="Shenoy N."/>
            <person name="Sisk P."/>
            <person name="Stolte C."/>
            <person name="Sykes S."/>
            <person name="Yandava C."/>
            <person name="Wortman J."/>
            <person name="Nusbaum C."/>
            <person name="Birren B."/>
        </authorList>
    </citation>
    <scope>NUCLEOTIDE SEQUENCE</scope>
    <source>
        <strain evidence="2">ATCC 64411</strain>
    </source>
</reference>
<sequence length="199" mass="20187">MQSAGGLLPRWAAGLLVALVLCSQGQGVDAQATNNTNTKPPPPLNITAIAGVSNLSVLQCWQFGPLTSVSAPGVTGASALLLGGASSQLSYTVFPANTTGGLHHSPRLQFAVFLSGMARIKLPGDGGGNGTTFDVKGGRNGIIVAADTRDVSGLGHSTDYPGKEPTTVLQLPIAAGRFGFGRYSVLHQGACTEAEMSGL</sequence>
<dbReference type="EMBL" id="GL876966">
    <property type="protein sequence ID" value="KLU82758.1"/>
    <property type="molecule type" value="Genomic_DNA"/>
</dbReference>
<dbReference type="EMBL" id="ADBL01000450">
    <property type="status" value="NOT_ANNOTATED_CDS"/>
    <property type="molecule type" value="Genomic_DNA"/>
</dbReference>
<reference evidence="3" key="5">
    <citation type="submission" date="2015-06" db="UniProtKB">
        <authorList>
            <consortium name="EnsemblFungi"/>
        </authorList>
    </citation>
    <scope>IDENTIFICATION</scope>
    <source>
        <strain evidence="3">ATCC 64411</strain>
    </source>
</reference>
<keyword evidence="1" id="KW-0732">Signal</keyword>
<accession>A0A0C4DPQ6</accession>
<evidence type="ECO:0000313" key="4">
    <source>
        <dbReference type="Proteomes" id="UP000011715"/>
    </source>
</evidence>
<name>A0A0C4DPQ6_MAGP6</name>
<organism evidence="3 4">
    <name type="scientific">Magnaporthiopsis poae (strain ATCC 64411 / 73-15)</name>
    <name type="common">Kentucky bluegrass fungus</name>
    <name type="synonym">Magnaporthe poae</name>
    <dbReference type="NCBI Taxonomy" id="644358"/>
    <lineage>
        <taxon>Eukaryota</taxon>
        <taxon>Fungi</taxon>
        <taxon>Dikarya</taxon>
        <taxon>Ascomycota</taxon>
        <taxon>Pezizomycotina</taxon>
        <taxon>Sordariomycetes</taxon>
        <taxon>Sordariomycetidae</taxon>
        <taxon>Magnaporthales</taxon>
        <taxon>Magnaporthaceae</taxon>
        <taxon>Magnaporthiopsis</taxon>
    </lineage>
</organism>
<dbReference type="VEuPathDB" id="FungiDB:MAPG_01827"/>
<gene>
    <name evidence="2" type="ORF">MAPG_01827</name>
</gene>